<dbReference type="Proteomes" id="UP000243859">
    <property type="component" value="Unassembled WGS sequence"/>
</dbReference>
<dbReference type="InterPro" id="IPR039536">
    <property type="entry name" value="TetR_C_Proteobacteria"/>
</dbReference>
<evidence type="ECO:0000256" key="1">
    <source>
        <dbReference type="ARBA" id="ARBA00023015"/>
    </source>
</evidence>
<organism evidence="6 7">
    <name type="scientific">Rhodovulum imhoffii</name>
    <dbReference type="NCBI Taxonomy" id="365340"/>
    <lineage>
        <taxon>Bacteria</taxon>
        <taxon>Pseudomonadati</taxon>
        <taxon>Pseudomonadota</taxon>
        <taxon>Alphaproteobacteria</taxon>
        <taxon>Rhodobacterales</taxon>
        <taxon>Paracoccaceae</taxon>
        <taxon>Rhodovulum</taxon>
    </lineage>
</organism>
<dbReference type="AlphaFoldDB" id="A0A2T5BNV7"/>
<dbReference type="SUPFAM" id="SSF46689">
    <property type="entry name" value="Homeodomain-like"/>
    <property type="match status" value="1"/>
</dbReference>
<dbReference type="GO" id="GO:0003700">
    <property type="term" value="F:DNA-binding transcription factor activity"/>
    <property type="evidence" value="ECO:0007669"/>
    <property type="project" value="TreeGrafter"/>
</dbReference>
<dbReference type="GO" id="GO:0000976">
    <property type="term" value="F:transcription cis-regulatory region binding"/>
    <property type="evidence" value="ECO:0007669"/>
    <property type="project" value="TreeGrafter"/>
</dbReference>
<dbReference type="PROSITE" id="PS50977">
    <property type="entry name" value="HTH_TETR_2"/>
    <property type="match status" value="1"/>
</dbReference>
<dbReference type="RefSeq" id="WP_107893521.1">
    <property type="nucleotide sequence ID" value="NZ_NHSI01000012.1"/>
</dbReference>
<feature type="domain" description="HTH tetR-type" evidence="5">
    <location>
        <begin position="18"/>
        <end position="78"/>
    </location>
</feature>
<keyword evidence="1" id="KW-0805">Transcription regulation</keyword>
<evidence type="ECO:0000313" key="7">
    <source>
        <dbReference type="Proteomes" id="UP000243859"/>
    </source>
</evidence>
<reference evidence="6 7" key="1">
    <citation type="submission" date="2018-04" db="EMBL/GenBank/DDBJ databases">
        <title>Genomic Encyclopedia of Archaeal and Bacterial Type Strains, Phase II (KMG-II): from individual species to whole genera.</title>
        <authorList>
            <person name="Goeker M."/>
        </authorList>
    </citation>
    <scope>NUCLEOTIDE SEQUENCE [LARGE SCALE GENOMIC DNA]</scope>
    <source>
        <strain evidence="6 7">DSM 18064</strain>
    </source>
</reference>
<dbReference type="PANTHER" id="PTHR30055:SF234">
    <property type="entry name" value="HTH-TYPE TRANSCRIPTIONAL REGULATOR BETI"/>
    <property type="match status" value="1"/>
</dbReference>
<keyword evidence="2 4" id="KW-0238">DNA-binding</keyword>
<sequence>MSQQVPSRRGRPLQLTPENRTARILDATEAVLARDGLKGASMAAVAAEAGMSKRTLYILFKDRAALLTACMQRITLDVVSPLNDAQRGWPLRDRLRTMLRLDMPHLAQRMPLSVLRALVAETPRLPEIASGVLNSGVRASQRLIAREIAHAQTRRELHPGDPQALARLLYSMAYEDLFQKLIDPEHRPPTQDEADARLDLALEIFLNGAQSSEEVSPSSGVSP</sequence>
<dbReference type="InterPro" id="IPR036271">
    <property type="entry name" value="Tet_transcr_reg_TetR-rel_C_sf"/>
</dbReference>
<dbReference type="InterPro" id="IPR050109">
    <property type="entry name" value="HTH-type_TetR-like_transc_reg"/>
</dbReference>
<evidence type="ECO:0000256" key="3">
    <source>
        <dbReference type="ARBA" id="ARBA00023163"/>
    </source>
</evidence>
<evidence type="ECO:0000256" key="4">
    <source>
        <dbReference type="PROSITE-ProRule" id="PRU00335"/>
    </source>
</evidence>
<name>A0A2T5BNV7_9RHOB</name>
<dbReference type="InterPro" id="IPR009057">
    <property type="entry name" value="Homeodomain-like_sf"/>
</dbReference>
<dbReference type="PANTHER" id="PTHR30055">
    <property type="entry name" value="HTH-TYPE TRANSCRIPTIONAL REGULATOR RUTR"/>
    <property type="match status" value="1"/>
</dbReference>
<dbReference type="Pfam" id="PF14246">
    <property type="entry name" value="TetR_C_7"/>
    <property type="match status" value="1"/>
</dbReference>
<comment type="caution">
    <text evidence="6">The sequence shown here is derived from an EMBL/GenBank/DDBJ whole genome shotgun (WGS) entry which is preliminary data.</text>
</comment>
<evidence type="ECO:0000259" key="5">
    <source>
        <dbReference type="PROSITE" id="PS50977"/>
    </source>
</evidence>
<dbReference type="Gene3D" id="1.10.357.10">
    <property type="entry name" value="Tetracycline Repressor, domain 2"/>
    <property type="match status" value="1"/>
</dbReference>
<dbReference type="InterPro" id="IPR001647">
    <property type="entry name" value="HTH_TetR"/>
</dbReference>
<accession>A0A2T5BNV7</accession>
<gene>
    <name evidence="6" type="ORF">C8N32_12512</name>
</gene>
<evidence type="ECO:0000256" key="2">
    <source>
        <dbReference type="ARBA" id="ARBA00023125"/>
    </source>
</evidence>
<dbReference type="PRINTS" id="PR00455">
    <property type="entry name" value="HTHTETR"/>
</dbReference>
<keyword evidence="7" id="KW-1185">Reference proteome</keyword>
<dbReference type="SUPFAM" id="SSF48498">
    <property type="entry name" value="Tetracyclin repressor-like, C-terminal domain"/>
    <property type="match status" value="1"/>
</dbReference>
<feature type="DNA-binding region" description="H-T-H motif" evidence="4">
    <location>
        <begin position="41"/>
        <end position="60"/>
    </location>
</feature>
<dbReference type="OrthoDB" id="9816431at2"/>
<evidence type="ECO:0000313" key="6">
    <source>
        <dbReference type="EMBL" id="PTN00694.1"/>
    </source>
</evidence>
<dbReference type="Pfam" id="PF00440">
    <property type="entry name" value="TetR_N"/>
    <property type="match status" value="1"/>
</dbReference>
<proteinExistence type="predicted"/>
<dbReference type="EMBL" id="QAAA01000025">
    <property type="protein sequence ID" value="PTN00694.1"/>
    <property type="molecule type" value="Genomic_DNA"/>
</dbReference>
<protein>
    <submittedName>
        <fullName evidence="6">TetR family transcriptional regulator</fullName>
    </submittedName>
</protein>
<keyword evidence="3" id="KW-0804">Transcription</keyword>